<feature type="compositionally biased region" description="Basic and acidic residues" evidence="1">
    <location>
        <begin position="90"/>
        <end position="110"/>
    </location>
</feature>
<accession>A0A183G215</accession>
<reference evidence="4" key="2">
    <citation type="submission" date="2019-09" db="UniProtKB">
        <authorList>
            <consortium name="WormBaseParasite"/>
        </authorList>
    </citation>
    <scope>IDENTIFICATION</scope>
</reference>
<evidence type="ECO:0000313" key="4">
    <source>
        <dbReference type="WBParaSite" id="HPBE_0001529501-mRNA-1"/>
    </source>
</evidence>
<name>A0A183G215_HELPZ</name>
<feature type="region of interest" description="Disordered" evidence="1">
    <location>
        <begin position="88"/>
        <end position="111"/>
    </location>
</feature>
<dbReference type="Proteomes" id="UP000050761">
    <property type="component" value="Unassembled WGS sequence"/>
</dbReference>
<evidence type="ECO:0000256" key="1">
    <source>
        <dbReference type="SAM" id="MobiDB-lite"/>
    </source>
</evidence>
<gene>
    <name evidence="2" type="ORF">HPBE_LOCUS15294</name>
</gene>
<reference evidence="2 3" key="1">
    <citation type="submission" date="2018-11" db="EMBL/GenBank/DDBJ databases">
        <authorList>
            <consortium name="Pathogen Informatics"/>
        </authorList>
    </citation>
    <scope>NUCLEOTIDE SEQUENCE [LARGE SCALE GENOMIC DNA]</scope>
</reference>
<organism evidence="3 4">
    <name type="scientific">Heligmosomoides polygyrus</name>
    <name type="common">Parasitic roundworm</name>
    <dbReference type="NCBI Taxonomy" id="6339"/>
    <lineage>
        <taxon>Eukaryota</taxon>
        <taxon>Metazoa</taxon>
        <taxon>Ecdysozoa</taxon>
        <taxon>Nematoda</taxon>
        <taxon>Chromadorea</taxon>
        <taxon>Rhabditida</taxon>
        <taxon>Rhabditina</taxon>
        <taxon>Rhabditomorpha</taxon>
        <taxon>Strongyloidea</taxon>
        <taxon>Heligmosomidae</taxon>
        <taxon>Heligmosomoides</taxon>
    </lineage>
</organism>
<dbReference type="WBParaSite" id="HPBE_0001529501-mRNA-1">
    <property type="protein sequence ID" value="HPBE_0001529501-mRNA-1"/>
    <property type="gene ID" value="HPBE_0001529501"/>
</dbReference>
<sequence>MAASASSKRASLAPWRSSAWRHTQSRNELLSVALTTSGGAVEPSAWPPSSRPHQTTTIGGRPYFCTIRMPVVVLSGLYGHRLLSRGTRRHTVDDVRHERGRKTEEKRDSESPALTALELGHYIVSDRQLKVTFKGCESSHIVEYLPMLPCQRGWQMKFYS</sequence>
<accession>A0A3P8BBT0</accession>
<keyword evidence="3" id="KW-1185">Reference proteome</keyword>
<dbReference type="AlphaFoldDB" id="A0A183G215"/>
<protein>
    <submittedName>
        <fullName evidence="2 4">Uncharacterized protein</fullName>
    </submittedName>
</protein>
<evidence type="ECO:0000313" key="3">
    <source>
        <dbReference type="Proteomes" id="UP000050761"/>
    </source>
</evidence>
<proteinExistence type="predicted"/>
<evidence type="ECO:0000313" key="2">
    <source>
        <dbReference type="EMBL" id="VDP02344.1"/>
    </source>
</evidence>
<dbReference type="EMBL" id="UZAH01028783">
    <property type="protein sequence ID" value="VDP02344.1"/>
    <property type="molecule type" value="Genomic_DNA"/>
</dbReference>